<dbReference type="SUPFAM" id="SSF46689">
    <property type="entry name" value="Homeodomain-like"/>
    <property type="match status" value="2"/>
</dbReference>
<evidence type="ECO:0000256" key="3">
    <source>
        <dbReference type="ARBA" id="ARBA00023163"/>
    </source>
</evidence>
<evidence type="ECO:0000256" key="1">
    <source>
        <dbReference type="ARBA" id="ARBA00023015"/>
    </source>
</evidence>
<evidence type="ECO:0000256" key="2">
    <source>
        <dbReference type="ARBA" id="ARBA00023125"/>
    </source>
</evidence>
<protein>
    <submittedName>
        <fullName evidence="5">AraC family transcriptional regulator</fullName>
    </submittedName>
</protein>
<dbReference type="InterPro" id="IPR037923">
    <property type="entry name" value="HTH-like"/>
</dbReference>
<feature type="domain" description="HTH araC/xylS-type" evidence="4">
    <location>
        <begin position="190"/>
        <end position="288"/>
    </location>
</feature>
<dbReference type="PANTHER" id="PTHR43280:SF28">
    <property type="entry name" value="HTH-TYPE TRANSCRIPTIONAL ACTIVATOR RHAS"/>
    <property type="match status" value="1"/>
</dbReference>
<evidence type="ECO:0000313" key="6">
    <source>
        <dbReference type="Proteomes" id="UP000003900"/>
    </source>
</evidence>
<dbReference type="Gene3D" id="2.60.120.10">
    <property type="entry name" value="Jelly Rolls"/>
    <property type="match status" value="1"/>
</dbReference>
<proteinExistence type="predicted"/>
<dbReference type="Pfam" id="PF07883">
    <property type="entry name" value="Cupin_2"/>
    <property type="match status" value="1"/>
</dbReference>
<dbReference type="Gene3D" id="1.10.10.60">
    <property type="entry name" value="Homeodomain-like"/>
    <property type="match status" value="2"/>
</dbReference>
<dbReference type="RefSeq" id="WP_006677278.1">
    <property type="nucleotide sequence ID" value="NZ_AHKH01000032.1"/>
</dbReference>
<dbReference type="InterPro" id="IPR018060">
    <property type="entry name" value="HTH_AraC"/>
</dbReference>
<comment type="caution">
    <text evidence="5">The sequence shown here is derived from an EMBL/GenBank/DDBJ whole genome shotgun (WGS) entry which is preliminary data.</text>
</comment>
<dbReference type="SUPFAM" id="SSF51215">
    <property type="entry name" value="Regulatory protein AraC"/>
    <property type="match status" value="1"/>
</dbReference>
<keyword evidence="6" id="KW-1185">Reference proteome</keyword>
<sequence length="290" mass="34320">MDLNRLSPYIRVALDNKLNPGWLIKERVLFDYELLYIKEGEARITVMDEVYDGKPGDIFLFKPKQRHSILSRGTVPMRQPHIHFDLYYQPDSPDVKVSFKPLNEIASHEMSWFREDLCSAPPFELPTYIRLQNPLAFEKMLLDLVHDFNLALPYNQIFAKGSFIQLWIHLLREHQWNQNRHLHSHWQQLTTVKNYLNHRLDTDISVEQLAAMANLSTYYFIHLFKHAFGISPIRYHQLARIEKAKRLIQFTDIPLTEIGERVGFGSIHAFSRAFKKWEGVPPSFYRSKKK</sequence>
<dbReference type="PRINTS" id="PR00032">
    <property type="entry name" value="HTHARAC"/>
</dbReference>
<dbReference type="InterPro" id="IPR020449">
    <property type="entry name" value="Tscrpt_reg_AraC-type_HTH"/>
</dbReference>
<dbReference type="GO" id="GO:0003700">
    <property type="term" value="F:DNA-binding transcription factor activity"/>
    <property type="evidence" value="ECO:0007669"/>
    <property type="project" value="InterPro"/>
</dbReference>
<dbReference type="PATRIC" id="fig|1131935.3.peg.2875"/>
<dbReference type="Pfam" id="PF12833">
    <property type="entry name" value="HTH_18"/>
    <property type="match status" value="1"/>
</dbReference>
<accession>H3SGX4</accession>
<dbReference type="AlphaFoldDB" id="H3SGX4"/>
<gene>
    <name evidence="5" type="ORF">PDENDC454_13897</name>
</gene>
<dbReference type="Proteomes" id="UP000003900">
    <property type="component" value="Unassembled WGS sequence"/>
</dbReference>
<dbReference type="PROSITE" id="PS01124">
    <property type="entry name" value="HTH_ARAC_FAMILY_2"/>
    <property type="match status" value="1"/>
</dbReference>
<dbReference type="SMART" id="SM00342">
    <property type="entry name" value="HTH_ARAC"/>
    <property type="match status" value="1"/>
</dbReference>
<evidence type="ECO:0000313" key="5">
    <source>
        <dbReference type="EMBL" id="EHQ61681.1"/>
    </source>
</evidence>
<dbReference type="PANTHER" id="PTHR43280">
    <property type="entry name" value="ARAC-FAMILY TRANSCRIPTIONAL REGULATOR"/>
    <property type="match status" value="1"/>
</dbReference>
<keyword evidence="3" id="KW-0804">Transcription</keyword>
<name>H3SGX4_9BACL</name>
<organism evidence="5 6">
    <name type="scientific">Paenibacillus dendritiformis C454</name>
    <dbReference type="NCBI Taxonomy" id="1131935"/>
    <lineage>
        <taxon>Bacteria</taxon>
        <taxon>Bacillati</taxon>
        <taxon>Bacillota</taxon>
        <taxon>Bacilli</taxon>
        <taxon>Bacillales</taxon>
        <taxon>Paenibacillaceae</taxon>
        <taxon>Paenibacillus</taxon>
    </lineage>
</organism>
<dbReference type="GO" id="GO:0043565">
    <property type="term" value="F:sequence-specific DNA binding"/>
    <property type="evidence" value="ECO:0007669"/>
    <property type="project" value="InterPro"/>
</dbReference>
<evidence type="ECO:0000259" key="4">
    <source>
        <dbReference type="PROSITE" id="PS01124"/>
    </source>
</evidence>
<keyword evidence="1" id="KW-0805">Transcription regulation</keyword>
<dbReference type="STRING" id="1131935.PDENDC454_13897"/>
<dbReference type="InterPro" id="IPR009057">
    <property type="entry name" value="Homeodomain-like_sf"/>
</dbReference>
<dbReference type="InterPro" id="IPR018062">
    <property type="entry name" value="HTH_AraC-typ_CS"/>
</dbReference>
<dbReference type="EMBL" id="AHKH01000032">
    <property type="protein sequence ID" value="EHQ61681.1"/>
    <property type="molecule type" value="Genomic_DNA"/>
</dbReference>
<dbReference type="OrthoDB" id="2831254at2"/>
<dbReference type="PROSITE" id="PS00041">
    <property type="entry name" value="HTH_ARAC_FAMILY_1"/>
    <property type="match status" value="1"/>
</dbReference>
<dbReference type="InterPro" id="IPR014710">
    <property type="entry name" value="RmlC-like_jellyroll"/>
</dbReference>
<dbReference type="InterPro" id="IPR013096">
    <property type="entry name" value="Cupin_2"/>
</dbReference>
<reference evidence="5 6" key="1">
    <citation type="journal article" date="2012" name="J. Bacteriol.">
        <title>Genome Sequence of the Pattern-Forming Social Bacterium Paenibacillus dendritiformis C454 Chiral Morphotype.</title>
        <authorList>
            <person name="Sirota-Madi A."/>
            <person name="Olender T."/>
            <person name="Helman Y."/>
            <person name="Brainis I."/>
            <person name="Finkelshtein A."/>
            <person name="Roth D."/>
            <person name="Hagai E."/>
            <person name="Leshkowitz D."/>
            <person name="Brodsky L."/>
            <person name="Galatenko V."/>
            <person name="Nikolaev V."/>
            <person name="Gutnick D.L."/>
            <person name="Lancet D."/>
            <person name="Ben-Jacob E."/>
        </authorList>
    </citation>
    <scope>NUCLEOTIDE SEQUENCE [LARGE SCALE GENOMIC DNA]</scope>
    <source>
        <strain evidence="5 6">C454</strain>
    </source>
</reference>
<keyword evidence="2" id="KW-0238">DNA-binding</keyword>